<dbReference type="InterPro" id="IPR005135">
    <property type="entry name" value="Endo/exonuclease/phosphatase"/>
</dbReference>
<keyword evidence="1" id="KW-0378">Hydrolase</keyword>
<dbReference type="AlphaFoldDB" id="A0A109RI20"/>
<dbReference type="PANTHER" id="PTHR15822:SF23">
    <property type="entry name" value="ENDONUCLEASE_EXONUCLEASE_PHOSPHATASE FAMILY PROTEIN"/>
    <property type="match status" value="1"/>
</dbReference>
<accession>A0A109RI20</accession>
<reference evidence="2 3" key="1">
    <citation type="journal article" date="2016" name="Genome Announc.">
        <title>Complete Genome Sequences of Aerococcus christensenii CCUG 28831T, Aerococcus sanguinicola CCUG 43001T, Aerococcus urinae CCUG 36881T, Aerococcus urinaeequi CCUG 28094T, Aerococcus urinaehominis CCUG 42038 BT, and Aerococcus viridans CCUG 4311T.</title>
        <authorList>
            <person name="Carkaci D."/>
            <person name="Dargis R."/>
            <person name="Nielsen X.C."/>
            <person name="Skovgaard O."/>
            <person name="Fuursted K."/>
            <person name="Christensen J.J."/>
        </authorList>
    </citation>
    <scope>NUCLEOTIDE SEQUENCE [LARGE SCALE GENOMIC DNA]</scope>
    <source>
        <strain evidence="2 3">CCUG42038B</strain>
    </source>
</reference>
<organism evidence="2 3">
    <name type="scientific">Aerococcus urinaehominis</name>
    <dbReference type="NCBI Taxonomy" id="128944"/>
    <lineage>
        <taxon>Bacteria</taxon>
        <taxon>Bacillati</taxon>
        <taxon>Bacillota</taxon>
        <taxon>Bacilli</taxon>
        <taxon>Lactobacillales</taxon>
        <taxon>Aerococcaceae</taxon>
        <taxon>Aerococcus</taxon>
    </lineage>
</organism>
<dbReference type="Pfam" id="PF03372">
    <property type="entry name" value="Exo_endo_phos"/>
    <property type="match status" value="1"/>
</dbReference>
<dbReference type="KEGG" id="auh:AWM75_05620"/>
<dbReference type="RefSeq" id="WP_067979377.1">
    <property type="nucleotide sequence ID" value="NZ_CP014163.1"/>
</dbReference>
<reference evidence="3" key="2">
    <citation type="submission" date="2016-01" db="EMBL/GenBank/DDBJ databases">
        <title>Six Aerococcus type strain genome sequencing and assembly using PacBio and Illumina Hiseq.</title>
        <authorList>
            <person name="Carkaci D."/>
            <person name="Dargis R."/>
            <person name="Nielsen X.C."/>
            <person name="Skovgaard O."/>
            <person name="Fuursted K."/>
            <person name="Christensen J.J."/>
        </authorList>
    </citation>
    <scope>NUCLEOTIDE SEQUENCE [LARGE SCALE GENOMIC DNA]</scope>
    <source>
        <strain evidence="3">CCUG42038B</strain>
    </source>
</reference>
<protein>
    <submittedName>
        <fullName evidence="2">Uncharacterized protein</fullName>
    </submittedName>
</protein>
<sequence>MKIMTLNVHAWEEDQPLEKLASLAQHINDQDYDYILLQEVNQLLADPVVKPTRFIRPSHEEVDIPIKQSNYAYQLLKLLDYPYYWSWTPAHVGYGKYDEGLAILAKSSFAARCQRISTNQDYQDYRRRVVLAVHLSEKDLELVSGHYSWWQSVDDEYPGQSFQAEWDQTRKILTSGGRKIVGGDFNQLAHVNDQGYDYVLATSDLLDAYRMATSPQGQATVPGEIDGWEGDDAAKRIDYFFVSPNLNVQSYQTLFDGQAMPQVSDHFGIALTLTRSTSF</sequence>
<evidence type="ECO:0000256" key="1">
    <source>
        <dbReference type="ARBA" id="ARBA00022801"/>
    </source>
</evidence>
<dbReference type="EMBL" id="CP014163">
    <property type="protein sequence ID" value="AMB99505.1"/>
    <property type="molecule type" value="Genomic_DNA"/>
</dbReference>
<dbReference type="GO" id="GO:0016787">
    <property type="term" value="F:hydrolase activity"/>
    <property type="evidence" value="ECO:0007669"/>
    <property type="project" value="UniProtKB-KW"/>
</dbReference>
<keyword evidence="3" id="KW-1185">Reference proteome</keyword>
<dbReference type="SUPFAM" id="SSF56219">
    <property type="entry name" value="DNase I-like"/>
    <property type="match status" value="1"/>
</dbReference>
<dbReference type="STRING" id="128944.AWM75_05620"/>
<dbReference type="InterPro" id="IPR036691">
    <property type="entry name" value="Endo/exonu/phosph_ase_sf"/>
</dbReference>
<name>A0A109RI20_9LACT</name>
<dbReference type="PANTHER" id="PTHR15822">
    <property type="entry name" value="TRAF AND TNF RECEPTOR-ASSOCIATED PROTEIN"/>
    <property type="match status" value="1"/>
</dbReference>
<dbReference type="OrthoDB" id="9812537at2"/>
<gene>
    <name evidence="2" type="ORF">AWM75_05620</name>
</gene>
<dbReference type="CDD" id="cd09079">
    <property type="entry name" value="RgfB-like"/>
    <property type="match status" value="1"/>
</dbReference>
<dbReference type="Gene3D" id="3.60.10.10">
    <property type="entry name" value="Endonuclease/exonuclease/phosphatase"/>
    <property type="match status" value="1"/>
</dbReference>
<evidence type="ECO:0000313" key="2">
    <source>
        <dbReference type="EMBL" id="AMB99505.1"/>
    </source>
</evidence>
<proteinExistence type="predicted"/>
<evidence type="ECO:0000313" key="3">
    <source>
        <dbReference type="Proteomes" id="UP000062260"/>
    </source>
</evidence>
<dbReference type="InterPro" id="IPR051547">
    <property type="entry name" value="TDP2-like"/>
</dbReference>
<dbReference type="Proteomes" id="UP000062260">
    <property type="component" value="Chromosome"/>
</dbReference>